<organism evidence="2 3">
    <name type="scientific">Leptothrix cholodnii (strain ATCC 51168 / LMG 8142 / SP-6)</name>
    <name type="common">Leptothrix discophora (strain SP-6)</name>
    <dbReference type="NCBI Taxonomy" id="395495"/>
    <lineage>
        <taxon>Bacteria</taxon>
        <taxon>Pseudomonadati</taxon>
        <taxon>Pseudomonadota</taxon>
        <taxon>Betaproteobacteria</taxon>
        <taxon>Burkholderiales</taxon>
        <taxon>Sphaerotilaceae</taxon>
        <taxon>Leptothrix</taxon>
    </lineage>
</organism>
<dbReference type="HOGENOM" id="CLU_092347_1_1_4"/>
<keyword evidence="3" id="KW-1185">Reference proteome</keyword>
<dbReference type="eggNOG" id="COG3521">
    <property type="taxonomic scope" value="Bacteria"/>
</dbReference>
<dbReference type="STRING" id="395495.Lcho_4054"/>
<dbReference type="OrthoDB" id="5471061at2"/>
<dbReference type="Proteomes" id="UP000001693">
    <property type="component" value="Chromosome"/>
</dbReference>
<dbReference type="NCBIfam" id="TIGR03352">
    <property type="entry name" value="VI_chp_3"/>
    <property type="match status" value="1"/>
</dbReference>
<gene>
    <name evidence="2" type="ordered locus">Lcho_4054</name>
</gene>
<dbReference type="PANTHER" id="PTHR37625">
    <property type="entry name" value="OUTER MEMBRANE LIPOPROTEIN-RELATED"/>
    <property type="match status" value="1"/>
</dbReference>
<evidence type="ECO:0000256" key="1">
    <source>
        <dbReference type="SAM" id="MobiDB-lite"/>
    </source>
</evidence>
<sequence length="197" mass="21092">MTEARVKSALKSSPSSIPAAADSARDAASRARRSVLAGAGALLLAGCSTSAKVIKALTAPEPEAKPEPEPTRIVGALVASADINPDLRKRASPLLVRVYELKSDAAFNNADFMALFQRDQAELAADIVLREEFIVQPGERRVLDRVAGEQTRFLAVFAAYRDIERARWRALAPVRSAATQTLQVQVDASAVSITPAR</sequence>
<dbReference type="PANTHER" id="PTHR37625:SF4">
    <property type="entry name" value="OUTER MEMBRANE LIPOPROTEIN"/>
    <property type="match status" value="1"/>
</dbReference>
<feature type="compositionally biased region" description="Low complexity" evidence="1">
    <location>
        <begin position="7"/>
        <end position="22"/>
    </location>
</feature>
<proteinExistence type="predicted"/>
<evidence type="ECO:0000313" key="3">
    <source>
        <dbReference type="Proteomes" id="UP000001693"/>
    </source>
</evidence>
<dbReference type="Gene3D" id="2.60.40.4150">
    <property type="entry name" value="Type VI secretion system, lipoprotein SciN"/>
    <property type="match status" value="1"/>
</dbReference>
<dbReference type="InterPro" id="IPR017734">
    <property type="entry name" value="T6SS_SciN"/>
</dbReference>
<reference evidence="2 3" key="1">
    <citation type="submission" date="2008-03" db="EMBL/GenBank/DDBJ databases">
        <title>Complete sequence of Leptothrix cholodnii SP-6.</title>
        <authorList>
            <consortium name="US DOE Joint Genome Institute"/>
            <person name="Copeland A."/>
            <person name="Lucas S."/>
            <person name="Lapidus A."/>
            <person name="Glavina del Rio T."/>
            <person name="Dalin E."/>
            <person name="Tice H."/>
            <person name="Bruce D."/>
            <person name="Goodwin L."/>
            <person name="Pitluck S."/>
            <person name="Chertkov O."/>
            <person name="Brettin T."/>
            <person name="Detter J.C."/>
            <person name="Han C."/>
            <person name="Kuske C.R."/>
            <person name="Schmutz J."/>
            <person name="Larimer F."/>
            <person name="Land M."/>
            <person name="Hauser L."/>
            <person name="Kyrpides N."/>
            <person name="Lykidis A."/>
            <person name="Emerson D."/>
            <person name="Richardson P."/>
        </authorList>
    </citation>
    <scope>NUCLEOTIDE SEQUENCE [LARGE SCALE GENOMIC DNA]</scope>
    <source>
        <strain evidence="3">ATCC 51168 / LMG 8142 / SP-6</strain>
    </source>
</reference>
<accession>B1XWV7</accession>
<protein>
    <recommendedName>
        <fullName evidence="4">Type VI secretion lipoprotein, VC_A0113 family</fullName>
    </recommendedName>
</protein>
<dbReference type="AlphaFoldDB" id="B1XWV7"/>
<dbReference type="KEGG" id="lch:Lcho_4054"/>
<evidence type="ECO:0000313" key="2">
    <source>
        <dbReference type="EMBL" id="ACB36306.1"/>
    </source>
</evidence>
<dbReference type="EMBL" id="CP001013">
    <property type="protein sequence ID" value="ACB36306.1"/>
    <property type="molecule type" value="Genomic_DNA"/>
</dbReference>
<evidence type="ECO:0008006" key="4">
    <source>
        <dbReference type="Google" id="ProtNLM"/>
    </source>
</evidence>
<name>B1XWV7_LEPCP</name>
<dbReference type="Pfam" id="PF12790">
    <property type="entry name" value="T6SS-SciN"/>
    <property type="match status" value="1"/>
</dbReference>
<feature type="region of interest" description="Disordered" evidence="1">
    <location>
        <begin position="1"/>
        <end position="24"/>
    </location>
</feature>
<dbReference type="InterPro" id="IPR038706">
    <property type="entry name" value="Type_VI_SciN-like_sf"/>
</dbReference>